<dbReference type="AlphaFoldDB" id="A0AAE4UWH8"/>
<dbReference type="InterPro" id="IPR026875">
    <property type="entry name" value="PHydrolase_assoc_dom"/>
</dbReference>
<dbReference type="NCBIfam" id="NF002829">
    <property type="entry name" value="PRK03007.1"/>
    <property type="match status" value="1"/>
</dbReference>
<evidence type="ECO:0000256" key="2">
    <source>
        <dbReference type="HAMAP-Rule" id="MF_01212"/>
    </source>
</evidence>
<dbReference type="InterPro" id="IPR006261">
    <property type="entry name" value="dGTPase"/>
</dbReference>
<dbReference type="CDD" id="cd00077">
    <property type="entry name" value="HDc"/>
    <property type="match status" value="1"/>
</dbReference>
<dbReference type="SMART" id="SM00471">
    <property type="entry name" value="HDc"/>
    <property type="match status" value="1"/>
</dbReference>
<comment type="similarity">
    <text evidence="2">Belongs to the dGTPase family. Type 2 subfamily.</text>
</comment>
<dbReference type="EMBL" id="JAWLUP010000003">
    <property type="protein sequence ID" value="MDV7263553.1"/>
    <property type="molecule type" value="Genomic_DNA"/>
</dbReference>
<accession>A0AAE4UWH8</accession>
<feature type="domain" description="HD" evidence="4">
    <location>
        <begin position="70"/>
        <end position="216"/>
    </location>
</feature>
<dbReference type="GO" id="GO:0006203">
    <property type="term" value="P:dGTP catabolic process"/>
    <property type="evidence" value="ECO:0007669"/>
    <property type="project" value="TreeGrafter"/>
</dbReference>
<protein>
    <recommendedName>
        <fullName evidence="2">Deoxyguanosinetriphosphate triphosphohydrolase-like protein</fullName>
    </recommendedName>
</protein>
<reference evidence="5" key="1">
    <citation type="submission" date="2023-10" db="EMBL/GenBank/DDBJ databases">
        <title>Development of a sustainable strategy for remediation of hydrocarbon-contaminated territories based on the waste exchange concept.</title>
        <authorList>
            <person name="Krivoruchko A."/>
        </authorList>
    </citation>
    <scope>NUCLEOTIDE SEQUENCE</scope>
    <source>
        <strain evidence="5">IEGM 68</strain>
    </source>
</reference>
<dbReference type="PANTHER" id="PTHR11373:SF32">
    <property type="entry name" value="DEOXYGUANOSINETRIPHOSPHATE TRIPHOSPHOHYDROLASE"/>
    <property type="match status" value="1"/>
</dbReference>
<dbReference type="SUPFAM" id="SSF109604">
    <property type="entry name" value="HD-domain/PDEase-like"/>
    <property type="match status" value="1"/>
</dbReference>
<evidence type="ECO:0000313" key="6">
    <source>
        <dbReference type="Proteomes" id="UP001185863"/>
    </source>
</evidence>
<organism evidence="5 6">
    <name type="scientific">Rhodococcus oxybenzonivorans</name>
    <dbReference type="NCBI Taxonomy" id="1990687"/>
    <lineage>
        <taxon>Bacteria</taxon>
        <taxon>Bacillati</taxon>
        <taxon>Actinomycetota</taxon>
        <taxon>Actinomycetes</taxon>
        <taxon>Mycobacteriales</taxon>
        <taxon>Nocardiaceae</taxon>
        <taxon>Rhodococcus</taxon>
    </lineage>
</organism>
<dbReference type="Pfam" id="PF01966">
    <property type="entry name" value="HD"/>
    <property type="match status" value="1"/>
</dbReference>
<dbReference type="InterPro" id="IPR003607">
    <property type="entry name" value="HD/PDEase_dom"/>
</dbReference>
<dbReference type="InterPro" id="IPR023023">
    <property type="entry name" value="dNTPase_2"/>
</dbReference>
<gene>
    <name evidence="5" type="ORF">R4315_03125</name>
</gene>
<evidence type="ECO:0000259" key="4">
    <source>
        <dbReference type="PROSITE" id="PS51831"/>
    </source>
</evidence>
<dbReference type="Proteomes" id="UP001185863">
    <property type="component" value="Unassembled WGS sequence"/>
</dbReference>
<comment type="caution">
    <text evidence="5">The sequence shown here is derived from an EMBL/GenBank/DDBJ whole genome shotgun (WGS) entry which is preliminary data.</text>
</comment>
<dbReference type="InterPro" id="IPR006674">
    <property type="entry name" value="HD_domain"/>
</dbReference>
<dbReference type="HAMAP" id="MF_01212">
    <property type="entry name" value="dGTPase_type2"/>
    <property type="match status" value="1"/>
</dbReference>
<name>A0AAE4UWH8_9NOCA</name>
<dbReference type="InterPro" id="IPR050135">
    <property type="entry name" value="dGTPase-like"/>
</dbReference>
<sequence>MAGYSTHDVARRVSEPPKRAGLPGSQIAAAQHRSDFSRDRARVQHSAALRRLADKTQVVGPRDGDTPRTRLTHSIEVAQIGRGIADGLGCDPDLVDLAGLAHDIGHPPYGHNGEKALDEVAASCGGFEGNAQNLRILTNLEPKVLDPSGVSAGLNLTRAALDAAIKYPWTRPRPGAKFGAYDDDAEVLIWVRRGAPENRRCLEAQVMDWADDVAYSVHDVEDGVIAGRIDLRSLADPVEQRALAELGVSEFPGLVVDDLVEAAHRLSLLPVVVEVGSYDGTLTSAVALKNLTSELVGRFATAAISGTRKVNGDEPLARYDADLVIPPVVASEVALLKTVALYYVMSDSGHKARQERQRDRIHRVAEWLLATAPAGLDPLLLPAWDKAGDDSARVRVVVDQIASYTESRLERVDKASLGAQASWG</sequence>
<feature type="region of interest" description="Disordered" evidence="3">
    <location>
        <begin position="1"/>
        <end position="40"/>
    </location>
</feature>
<dbReference type="Gene3D" id="1.10.3210.10">
    <property type="entry name" value="Hypothetical protein af1432"/>
    <property type="match status" value="1"/>
</dbReference>
<proteinExistence type="inferred from homology"/>
<dbReference type="Pfam" id="PF13286">
    <property type="entry name" value="HD_assoc"/>
    <property type="match status" value="1"/>
</dbReference>
<feature type="compositionally biased region" description="Basic and acidic residues" evidence="3">
    <location>
        <begin position="8"/>
        <end position="18"/>
    </location>
</feature>
<dbReference type="GO" id="GO:0008832">
    <property type="term" value="F:dGTPase activity"/>
    <property type="evidence" value="ECO:0007669"/>
    <property type="project" value="TreeGrafter"/>
</dbReference>
<keyword evidence="1 2" id="KW-0378">Hydrolase</keyword>
<dbReference type="PANTHER" id="PTHR11373">
    <property type="entry name" value="DEOXYNUCLEOSIDE TRIPHOSPHATE TRIPHOSPHOHYDROLASE"/>
    <property type="match status" value="1"/>
</dbReference>
<dbReference type="PROSITE" id="PS51831">
    <property type="entry name" value="HD"/>
    <property type="match status" value="1"/>
</dbReference>
<dbReference type="NCBIfam" id="TIGR01353">
    <property type="entry name" value="dGTP_triPase"/>
    <property type="match status" value="1"/>
</dbReference>
<evidence type="ECO:0000313" key="5">
    <source>
        <dbReference type="EMBL" id="MDV7263553.1"/>
    </source>
</evidence>
<evidence type="ECO:0000256" key="3">
    <source>
        <dbReference type="SAM" id="MobiDB-lite"/>
    </source>
</evidence>
<dbReference type="RefSeq" id="WP_317746415.1">
    <property type="nucleotide sequence ID" value="NZ_JAWLUP010000003.1"/>
</dbReference>
<evidence type="ECO:0000256" key="1">
    <source>
        <dbReference type="ARBA" id="ARBA00022801"/>
    </source>
</evidence>